<dbReference type="STRING" id="197461.A3843_09205"/>
<dbReference type="InterPro" id="IPR011335">
    <property type="entry name" value="Restrct_endonuc-II-like"/>
</dbReference>
<evidence type="ECO:0000313" key="4">
    <source>
        <dbReference type="EMBL" id="OKL44547.1"/>
    </source>
</evidence>
<dbReference type="AlphaFoldDB" id="A0A1U7JIK3"/>
<dbReference type="Gene3D" id="3.40.1350.10">
    <property type="match status" value="1"/>
</dbReference>
<feature type="region of interest" description="Disordered" evidence="3">
    <location>
        <begin position="1"/>
        <end position="24"/>
    </location>
</feature>
<dbReference type="SUPFAM" id="SSF52980">
    <property type="entry name" value="Restriction endonuclease-like"/>
    <property type="match status" value="1"/>
</dbReference>
<reference evidence="4 5" key="1">
    <citation type="submission" date="2016-03" db="EMBL/GenBank/DDBJ databases">
        <title>Genome sequence of Nesiotobacter sp. nov., a moderately halophilic alphaproteobacterium isolated from the Yellow Sea, China.</title>
        <authorList>
            <person name="Zhang G."/>
            <person name="Zhang R."/>
        </authorList>
    </citation>
    <scope>NUCLEOTIDE SEQUENCE [LARGE SCALE GENOMIC DNA]</scope>
    <source>
        <strain evidence="4 5">WB1-6</strain>
    </source>
</reference>
<evidence type="ECO:0000256" key="1">
    <source>
        <dbReference type="ARBA" id="ARBA00006738"/>
    </source>
</evidence>
<dbReference type="EMBL" id="LVVZ01000014">
    <property type="protein sequence ID" value="OKL44547.1"/>
    <property type="molecule type" value="Genomic_DNA"/>
</dbReference>
<sequence length="137" mass="15806">MVSITPKTSRATTGRRESRQKAERRGLRAETLACWLLRLKGYRILTRRFKTRQGEIDIVAQRGARLAFVEVKARQTPRAALEALTPRTQRRIENAARQWTSRAQPTADLTYCFDAILVCPWCWPCHVTNAFAPQAHW</sequence>
<proteinExistence type="inferred from homology"/>
<organism evidence="4 5">
    <name type="scientific">Pseudovibrio exalbescens</name>
    <dbReference type="NCBI Taxonomy" id="197461"/>
    <lineage>
        <taxon>Bacteria</taxon>
        <taxon>Pseudomonadati</taxon>
        <taxon>Pseudomonadota</taxon>
        <taxon>Alphaproteobacteria</taxon>
        <taxon>Hyphomicrobiales</taxon>
        <taxon>Stappiaceae</taxon>
        <taxon>Pseudovibrio</taxon>
    </lineage>
</organism>
<dbReference type="GO" id="GO:0003676">
    <property type="term" value="F:nucleic acid binding"/>
    <property type="evidence" value="ECO:0007669"/>
    <property type="project" value="InterPro"/>
</dbReference>
<name>A0A1U7JIK3_9HYPH</name>
<gene>
    <name evidence="4" type="ORF">A3843_09205</name>
</gene>
<dbReference type="Proteomes" id="UP000185783">
    <property type="component" value="Unassembled WGS sequence"/>
</dbReference>
<evidence type="ECO:0000313" key="5">
    <source>
        <dbReference type="Proteomes" id="UP000185783"/>
    </source>
</evidence>
<dbReference type="Pfam" id="PF02021">
    <property type="entry name" value="UPF0102"/>
    <property type="match status" value="1"/>
</dbReference>
<accession>A0A1U7JIK3</accession>
<dbReference type="PANTHER" id="PTHR34039:SF1">
    <property type="entry name" value="UPF0102 PROTEIN YRAN"/>
    <property type="match status" value="1"/>
</dbReference>
<keyword evidence="5" id="KW-1185">Reference proteome</keyword>
<dbReference type="InterPro" id="IPR011856">
    <property type="entry name" value="tRNA_endonuc-like_dom_sf"/>
</dbReference>
<dbReference type="InterPro" id="IPR003509">
    <property type="entry name" value="UPF0102_YraN-like"/>
</dbReference>
<dbReference type="RefSeq" id="WP_051268834.1">
    <property type="nucleotide sequence ID" value="NZ_LVVZ01000014.1"/>
</dbReference>
<dbReference type="NCBIfam" id="NF009151">
    <property type="entry name" value="PRK12497.1-5"/>
    <property type="match status" value="1"/>
</dbReference>
<comment type="similarity">
    <text evidence="1 2">Belongs to the UPF0102 family.</text>
</comment>
<dbReference type="HAMAP" id="MF_00048">
    <property type="entry name" value="UPF0102"/>
    <property type="match status" value="1"/>
</dbReference>
<evidence type="ECO:0000256" key="2">
    <source>
        <dbReference type="HAMAP-Rule" id="MF_00048"/>
    </source>
</evidence>
<evidence type="ECO:0000256" key="3">
    <source>
        <dbReference type="SAM" id="MobiDB-lite"/>
    </source>
</evidence>
<feature type="compositionally biased region" description="Basic and acidic residues" evidence="3">
    <location>
        <begin position="14"/>
        <end position="24"/>
    </location>
</feature>
<comment type="caution">
    <text evidence="4">The sequence shown here is derived from an EMBL/GenBank/DDBJ whole genome shotgun (WGS) entry which is preliminary data.</text>
</comment>
<feature type="compositionally biased region" description="Polar residues" evidence="3">
    <location>
        <begin position="1"/>
        <end position="12"/>
    </location>
</feature>
<dbReference type="PANTHER" id="PTHR34039">
    <property type="entry name" value="UPF0102 PROTEIN YRAN"/>
    <property type="match status" value="1"/>
</dbReference>
<protein>
    <recommendedName>
        <fullName evidence="2">UPF0102 protein A3843_09205</fullName>
    </recommendedName>
</protein>